<proteinExistence type="inferred from homology"/>
<keyword evidence="4" id="KW-0547">Nucleotide-binding</keyword>
<gene>
    <name evidence="7" type="primary">UBE2S</name>
    <name evidence="7" type="ORF">SO694_00007641</name>
</gene>
<feature type="active site" description="Glycyl thioester intermediate" evidence="3">
    <location>
        <position position="93"/>
    </location>
</feature>
<dbReference type="InterPro" id="IPR050113">
    <property type="entry name" value="Ub_conjugating_enzyme"/>
</dbReference>
<dbReference type="Proteomes" id="UP001363151">
    <property type="component" value="Unassembled WGS sequence"/>
</dbReference>
<name>A0ABR1GAT1_AURAN</name>
<dbReference type="InterPro" id="IPR000608">
    <property type="entry name" value="UBC"/>
</dbReference>
<protein>
    <submittedName>
        <fullName evidence="7">Ubiquitin conjugating enzyme</fullName>
    </submittedName>
</protein>
<evidence type="ECO:0000256" key="3">
    <source>
        <dbReference type="PROSITE-ProRule" id="PRU10133"/>
    </source>
</evidence>
<dbReference type="InterPro" id="IPR023313">
    <property type="entry name" value="UBQ-conjugating_AS"/>
</dbReference>
<evidence type="ECO:0000256" key="2">
    <source>
        <dbReference type="ARBA" id="ARBA00022786"/>
    </source>
</evidence>
<feature type="compositionally biased region" description="Basic residues" evidence="5">
    <location>
        <begin position="196"/>
        <end position="207"/>
    </location>
</feature>
<dbReference type="Gene3D" id="3.10.110.10">
    <property type="entry name" value="Ubiquitin Conjugating Enzyme"/>
    <property type="match status" value="1"/>
</dbReference>
<evidence type="ECO:0000313" key="7">
    <source>
        <dbReference type="EMBL" id="KAK7250392.1"/>
    </source>
</evidence>
<dbReference type="PROSITE" id="PS00183">
    <property type="entry name" value="UBC_1"/>
    <property type="match status" value="1"/>
</dbReference>
<reference evidence="7 8" key="1">
    <citation type="submission" date="2024-03" db="EMBL/GenBank/DDBJ databases">
        <title>Aureococcus anophagefferens CCMP1851 and Kratosvirus quantuckense: Draft genome of a second virus-susceptible host strain in the model system.</title>
        <authorList>
            <person name="Chase E."/>
            <person name="Truchon A.R."/>
            <person name="Schepens W."/>
            <person name="Wilhelm S.W."/>
        </authorList>
    </citation>
    <scope>NUCLEOTIDE SEQUENCE [LARGE SCALE GENOMIC DNA]</scope>
    <source>
        <strain evidence="7 8">CCMP1851</strain>
    </source>
</reference>
<keyword evidence="2 4" id="KW-0833">Ubl conjugation pathway</keyword>
<sequence length="207" mass="22585">MASHVTSELAARMGKEVKALATSPPEGVKYVETDADQLTEIHAEMSGPTGTPYEGGTFRLKLVLGSDFPSAPPRGFFLTKIFHPNIAANGDICVNTLKRDWSSEVTLSHVLQVIRCLLIVPFPESSLNDEAGKLFMTSYDEYAARARLYTDLHAARRGAASPGPTLTEKNGDEAGEANAEANLAAKRKVEKEKKKQKENKKKGLKRL</sequence>
<dbReference type="SMART" id="SM00212">
    <property type="entry name" value="UBCc"/>
    <property type="match status" value="1"/>
</dbReference>
<evidence type="ECO:0000313" key="8">
    <source>
        <dbReference type="Proteomes" id="UP001363151"/>
    </source>
</evidence>
<comment type="similarity">
    <text evidence="4">Belongs to the ubiquitin-conjugating enzyme family.</text>
</comment>
<comment type="caution">
    <text evidence="7">The sequence shown here is derived from an EMBL/GenBank/DDBJ whole genome shotgun (WGS) entry which is preliminary data.</text>
</comment>
<dbReference type="SUPFAM" id="SSF54495">
    <property type="entry name" value="UBC-like"/>
    <property type="match status" value="1"/>
</dbReference>
<keyword evidence="8" id="KW-1185">Reference proteome</keyword>
<dbReference type="CDD" id="cd23804">
    <property type="entry name" value="UBCc_UBE2S"/>
    <property type="match status" value="1"/>
</dbReference>
<organism evidence="7 8">
    <name type="scientific">Aureococcus anophagefferens</name>
    <name type="common">Harmful bloom alga</name>
    <dbReference type="NCBI Taxonomy" id="44056"/>
    <lineage>
        <taxon>Eukaryota</taxon>
        <taxon>Sar</taxon>
        <taxon>Stramenopiles</taxon>
        <taxon>Ochrophyta</taxon>
        <taxon>Pelagophyceae</taxon>
        <taxon>Pelagomonadales</taxon>
        <taxon>Pelagomonadaceae</taxon>
        <taxon>Aureococcus</taxon>
    </lineage>
</organism>
<evidence type="ECO:0000256" key="1">
    <source>
        <dbReference type="ARBA" id="ARBA00022679"/>
    </source>
</evidence>
<feature type="region of interest" description="Disordered" evidence="5">
    <location>
        <begin position="158"/>
        <end position="207"/>
    </location>
</feature>
<evidence type="ECO:0000256" key="4">
    <source>
        <dbReference type="RuleBase" id="RU362109"/>
    </source>
</evidence>
<keyword evidence="1" id="KW-0808">Transferase</keyword>
<feature type="domain" description="UBC core" evidence="6">
    <location>
        <begin position="8"/>
        <end position="155"/>
    </location>
</feature>
<keyword evidence="4" id="KW-0067">ATP-binding</keyword>
<accession>A0ABR1GAT1</accession>
<evidence type="ECO:0000259" key="6">
    <source>
        <dbReference type="PROSITE" id="PS50127"/>
    </source>
</evidence>
<dbReference type="PROSITE" id="PS50127">
    <property type="entry name" value="UBC_2"/>
    <property type="match status" value="1"/>
</dbReference>
<dbReference type="Pfam" id="PF00179">
    <property type="entry name" value="UQ_con"/>
    <property type="match status" value="1"/>
</dbReference>
<dbReference type="EMBL" id="JBBJCI010000037">
    <property type="protein sequence ID" value="KAK7250392.1"/>
    <property type="molecule type" value="Genomic_DNA"/>
</dbReference>
<evidence type="ECO:0000256" key="5">
    <source>
        <dbReference type="SAM" id="MobiDB-lite"/>
    </source>
</evidence>
<dbReference type="PANTHER" id="PTHR24067">
    <property type="entry name" value="UBIQUITIN-CONJUGATING ENZYME E2"/>
    <property type="match status" value="1"/>
</dbReference>
<dbReference type="InterPro" id="IPR016135">
    <property type="entry name" value="UBQ-conjugating_enzyme/RWD"/>
</dbReference>